<feature type="signal peptide" evidence="1">
    <location>
        <begin position="1"/>
        <end position="24"/>
    </location>
</feature>
<dbReference type="OrthoDB" id="3217519at2"/>
<evidence type="ECO:0008006" key="4">
    <source>
        <dbReference type="Google" id="ProtNLM"/>
    </source>
</evidence>
<proteinExistence type="predicted"/>
<dbReference type="AlphaFoldDB" id="A0A1S1PJM4"/>
<name>A0A1S1PJM4_9ACTN</name>
<gene>
    <name evidence="2" type="ORF">BBK14_26960</name>
</gene>
<accession>A0A1S1PJM4</accession>
<feature type="chain" id="PRO_5038817261" description="DUF5642 domain-containing protein" evidence="1">
    <location>
        <begin position="25"/>
        <end position="261"/>
    </location>
</feature>
<keyword evidence="1" id="KW-0732">Signal</keyword>
<comment type="caution">
    <text evidence="2">The sequence shown here is derived from an EMBL/GenBank/DDBJ whole genome shotgun (WGS) entry which is preliminary data.</text>
</comment>
<organism evidence="2 3">
    <name type="scientific">Parafrankia soli</name>
    <dbReference type="NCBI Taxonomy" id="2599596"/>
    <lineage>
        <taxon>Bacteria</taxon>
        <taxon>Bacillati</taxon>
        <taxon>Actinomycetota</taxon>
        <taxon>Actinomycetes</taxon>
        <taxon>Frankiales</taxon>
        <taxon>Frankiaceae</taxon>
        <taxon>Parafrankia</taxon>
    </lineage>
</organism>
<evidence type="ECO:0000313" key="2">
    <source>
        <dbReference type="EMBL" id="OHV21289.1"/>
    </source>
</evidence>
<dbReference type="EMBL" id="MAXA01000256">
    <property type="protein sequence ID" value="OHV21289.1"/>
    <property type="molecule type" value="Genomic_DNA"/>
</dbReference>
<evidence type="ECO:0000313" key="3">
    <source>
        <dbReference type="Proteomes" id="UP000179769"/>
    </source>
</evidence>
<reference evidence="3" key="1">
    <citation type="submission" date="2016-07" db="EMBL/GenBank/DDBJ databases">
        <title>Frankia sp. NRRL B-16219 Genome sequencing.</title>
        <authorList>
            <person name="Ghodhbane-Gtari F."/>
            <person name="Swanson E."/>
            <person name="Gueddou A."/>
            <person name="Louati M."/>
            <person name="Nouioui I."/>
            <person name="Hezbri K."/>
            <person name="Abebe-Akele F."/>
            <person name="Simpson S."/>
            <person name="Morris K."/>
            <person name="Thomas K."/>
            <person name="Gtari M."/>
            <person name="Tisa L.S."/>
        </authorList>
    </citation>
    <scope>NUCLEOTIDE SEQUENCE [LARGE SCALE GENOMIC DNA]</scope>
    <source>
        <strain evidence="3">NRRL B-16219</strain>
    </source>
</reference>
<dbReference type="RefSeq" id="WP_071066430.1">
    <property type="nucleotide sequence ID" value="NZ_MAXA01000256.1"/>
</dbReference>
<keyword evidence="3" id="KW-1185">Reference proteome</keyword>
<dbReference type="PROSITE" id="PS51257">
    <property type="entry name" value="PROKAR_LIPOPROTEIN"/>
    <property type="match status" value="1"/>
</dbReference>
<dbReference type="Proteomes" id="UP000179769">
    <property type="component" value="Unassembled WGS sequence"/>
</dbReference>
<protein>
    <recommendedName>
        <fullName evidence="4">DUF5642 domain-containing protein</fullName>
    </recommendedName>
</protein>
<sequence>MGGMRRGWNVRRSVCGGIFASALAVVVAGCQEGVIPVDPAAPPPAAVGSGATGPAAPPTQATVAPARILRAGDYVLTAGEETAGFESSGGAGDENSDSSAIRAQVAACVGVPDYNPSPPSDETTGDTFTNTEESDFQAISRAKILPESQIRQNAQIVTSPGFGDCYRTALEDQLAGEDENGFTYEIVAVETPSPPRGATALVRTSMGITDEYGTYGYVFDTIYFYVGQVAVELDVTNIQDVPPPIIEQGLIDQIADKLTNQ</sequence>
<evidence type="ECO:0000256" key="1">
    <source>
        <dbReference type="SAM" id="SignalP"/>
    </source>
</evidence>